<proteinExistence type="inferred from homology"/>
<evidence type="ECO:0000313" key="5">
    <source>
        <dbReference type="EMBL" id="OKY78403.1"/>
    </source>
</evidence>
<protein>
    <submittedName>
        <fullName evidence="5">Trimethylamine:corrinoid methyltransferase, MttB2</fullName>
    </submittedName>
</protein>
<dbReference type="InterPro" id="IPR010426">
    <property type="entry name" value="MTTB_MeTrfase"/>
</dbReference>
<dbReference type="InParanoid" id="A0A1Q6DVM7"/>
<dbReference type="EMBL" id="MSDW01000001">
    <property type="protein sequence ID" value="OKY78403.1"/>
    <property type="molecule type" value="Genomic_DNA"/>
</dbReference>
<gene>
    <name evidence="5" type="ORF">BTN85_0894</name>
</gene>
<evidence type="ECO:0000313" key="6">
    <source>
        <dbReference type="Proteomes" id="UP000185744"/>
    </source>
</evidence>
<accession>A0A1Q6DVM7</accession>
<name>A0A1Q6DVM7_METT1</name>
<dbReference type="GO" id="GO:0015948">
    <property type="term" value="P:methanogenesis"/>
    <property type="evidence" value="ECO:0007669"/>
    <property type="project" value="InterPro"/>
</dbReference>
<evidence type="ECO:0000256" key="2">
    <source>
        <dbReference type="ARBA" id="ARBA00022603"/>
    </source>
</evidence>
<reference evidence="5" key="1">
    <citation type="submission" date="2016-12" db="EMBL/GenBank/DDBJ databases">
        <title>Discovery of methanogenic haloarchaea.</title>
        <authorList>
            <person name="Sorokin D.Y."/>
            <person name="Makarova K.S."/>
            <person name="Abbas B."/>
            <person name="Ferrer M."/>
            <person name="Golyshin P.N."/>
        </authorList>
    </citation>
    <scope>NUCLEOTIDE SEQUENCE [LARGE SCALE GENOMIC DNA]</scope>
    <source>
        <strain evidence="5">HMET1</strain>
    </source>
</reference>
<evidence type="ECO:0000256" key="1">
    <source>
        <dbReference type="ARBA" id="ARBA00007137"/>
    </source>
</evidence>
<feature type="compositionally biased region" description="Basic and acidic residues" evidence="4">
    <location>
        <begin position="464"/>
        <end position="477"/>
    </location>
</feature>
<keyword evidence="2 5" id="KW-0489">Methyltransferase</keyword>
<feature type="region of interest" description="Disordered" evidence="4">
    <location>
        <begin position="443"/>
        <end position="477"/>
    </location>
</feature>
<evidence type="ECO:0000256" key="4">
    <source>
        <dbReference type="SAM" id="MobiDB-lite"/>
    </source>
</evidence>
<dbReference type="Pfam" id="PF06253">
    <property type="entry name" value="MTTB"/>
    <property type="match status" value="1"/>
</dbReference>
<keyword evidence="6" id="KW-1185">Reference proteome</keyword>
<dbReference type="GO" id="GO:0008168">
    <property type="term" value="F:methyltransferase activity"/>
    <property type="evidence" value="ECO:0007669"/>
    <property type="project" value="UniProtKB-KW"/>
</dbReference>
<organism evidence="5 6">
    <name type="scientific">Methanohalarchaeum thermophilum</name>
    <dbReference type="NCBI Taxonomy" id="1903181"/>
    <lineage>
        <taxon>Archaea</taxon>
        <taxon>Methanobacteriati</taxon>
        <taxon>Methanobacteriota</taxon>
        <taxon>Methanonatronarchaeia</taxon>
        <taxon>Methanonatronarchaeales</taxon>
        <taxon>Methanonatronarchaeaceae</taxon>
        <taxon>Candidatus Methanohalarchaeum</taxon>
    </lineage>
</organism>
<dbReference type="STRING" id="1903181.BTN85_0894"/>
<keyword evidence="3" id="KW-0808">Transferase</keyword>
<dbReference type="Proteomes" id="UP000185744">
    <property type="component" value="Unassembled WGS sequence"/>
</dbReference>
<dbReference type="InterPro" id="IPR038601">
    <property type="entry name" value="MttB-like_sf"/>
</dbReference>
<comment type="caution">
    <text evidence="5">The sequence shown here is derived from an EMBL/GenBank/DDBJ whole genome shotgun (WGS) entry which is preliminary data.</text>
</comment>
<dbReference type="AlphaFoldDB" id="A0A1Q6DVM7"/>
<dbReference type="Gene3D" id="3.20.20.480">
    <property type="entry name" value="Trimethylamine methyltransferase-like"/>
    <property type="match status" value="1"/>
</dbReference>
<dbReference type="GO" id="GO:0032259">
    <property type="term" value="P:methylation"/>
    <property type="evidence" value="ECO:0007669"/>
    <property type="project" value="UniProtKB-KW"/>
</dbReference>
<comment type="similarity">
    <text evidence="1">Belongs to the trimethylamine methyltransferase family.</text>
</comment>
<evidence type="ECO:0000256" key="3">
    <source>
        <dbReference type="ARBA" id="ARBA00022679"/>
    </source>
</evidence>
<sequence>MRRGIEPFETLKVFGEKEISEVHRNTLRIMEQVGLRVRSKDILEFLGDNGCEVDFDEQMVYVPSYLVEECIDSDPSSFRLGARDSENDVMFQQGRSYFCSCSGPINVLDQEEGINESTKKDLDDSVRLSDALKNIDIVWPQFSLPNDPLLGLHEMDSALSNSTKHIGLLNWYGRNLVGKQIDILREVAGGEQELRERPLATLYVEPTSPLSMAEEHAEAILEWTDHDLPYINFPIQFTGSTSPVTLAGSVSQALAESFLGLVIGQLNNPGNPFIGGVWPFPMDLKEGKSPYFAAEALLIQSISGQMADFYGIPVFGTGGCTNSYFPDAQMGTEMAMTLMGAFYGGETLIHDIGYTGAGDASSMENMVFANEIIEIFKKQSKGVDVNEDTLAFDLVKKIGPGGDFVSTEHTQNNLDKIFSPEFLKREKMDFLRDKSKKAMKKVRKKMKSILEEHEPKPLSSSTQEKIDQVIKESSEFL</sequence>